<comment type="caution">
    <text evidence="2">The sequence shown here is derived from an EMBL/GenBank/DDBJ whole genome shotgun (WGS) entry which is preliminary data.</text>
</comment>
<evidence type="ECO:0000313" key="3">
    <source>
        <dbReference type="Proteomes" id="UP000736672"/>
    </source>
</evidence>
<keyword evidence="2" id="KW-0808">Transferase</keyword>
<evidence type="ECO:0000256" key="1">
    <source>
        <dbReference type="SAM" id="Phobius"/>
    </source>
</evidence>
<gene>
    <name evidence="2" type="ORF">B0J15DRAFT_507233</name>
</gene>
<name>A0A9P9RDF9_FUSSL</name>
<keyword evidence="3" id="KW-1185">Reference proteome</keyword>
<dbReference type="PANTHER" id="PTHR34144:SF7">
    <property type="entry name" value="EXPORT PROTEIN (CAP59), PUTATIVE (AFU_ORTHOLOGUE AFUA_7G05020)-RELATED"/>
    <property type="match status" value="1"/>
</dbReference>
<proteinExistence type="predicted"/>
<feature type="transmembrane region" description="Helical" evidence="1">
    <location>
        <begin position="21"/>
        <end position="40"/>
    </location>
</feature>
<keyword evidence="2" id="KW-0328">Glycosyltransferase</keyword>
<sequence>MPNVLRRFSRRMAPYFCATRLRILSLWRLLLFAFVTWTLVDTLLIHRRLDAAGQTYLKPQSPVRVYIASLHWNNERILRDSWNQGLLDLVSVLGPSNVFVNLYESGSRDGSKDAIGELNRALGVMGVPRNITLDKTTHADAVASPPLEPENGWSLQPLKDMAGNGIEFDYVLFLGDVVFTVPDVLALLNTNNRGYAAACSLDFSKPPQYYDTFALRDSDGHEHATQTWPYFRSSKSRAAMKRSEPVPVSSCWNGMVFMPAASFVAKHLEGSECCLIHADNPESETRCVYLNPNVRVGYDRCAYELVHSSGSWLTHSQILYGLWKNRLTRWFTTPWFKEWWVRSLESEWQRQNPGRSENGTMCIINEMQVLVHNGWAHV</sequence>
<dbReference type="AlphaFoldDB" id="A0A9P9RDF9"/>
<protein>
    <submittedName>
        <fullName evidence="2">Cryptococcal mannosyltransferase 1-domain-containing protein</fullName>
    </submittedName>
</protein>
<dbReference type="Proteomes" id="UP000736672">
    <property type="component" value="Unassembled WGS sequence"/>
</dbReference>
<reference evidence="2" key="1">
    <citation type="journal article" date="2021" name="Nat. Commun.">
        <title>Genetic determinants of endophytism in the Arabidopsis root mycobiome.</title>
        <authorList>
            <person name="Mesny F."/>
            <person name="Miyauchi S."/>
            <person name="Thiergart T."/>
            <person name="Pickel B."/>
            <person name="Atanasova L."/>
            <person name="Karlsson M."/>
            <person name="Huettel B."/>
            <person name="Barry K.W."/>
            <person name="Haridas S."/>
            <person name="Chen C."/>
            <person name="Bauer D."/>
            <person name="Andreopoulos W."/>
            <person name="Pangilinan J."/>
            <person name="LaButti K."/>
            <person name="Riley R."/>
            <person name="Lipzen A."/>
            <person name="Clum A."/>
            <person name="Drula E."/>
            <person name="Henrissat B."/>
            <person name="Kohler A."/>
            <person name="Grigoriev I.V."/>
            <person name="Martin F.M."/>
            <person name="Hacquard S."/>
        </authorList>
    </citation>
    <scope>NUCLEOTIDE SEQUENCE</scope>
    <source>
        <strain evidence="2">FSSC 5 MPI-SDFR-AT-0091</strain>
    </source>
</reference>
<keyword evidence="1" id="KW-1133">Transmembrane helix</keyword>
<accession>A0A9P9RDF9</accession>
<evidence type="ECO:0000313" key="2">
    <source>
        <dbReference type="EMBL" id="KAH7275526.1"/>
    </source>
</evidence>
<dbReference type="InterPro" id="IPR021047">
    <property type="entry name" value="Mannosyltransferase_CMT1"/>
</dbReference>
<dbReference type="OrthoDB" id="262547at2759"/>
<keyword evidence="1" id="KW-0812">Transmembrane</keyword>
<organism evidence="2 3">
    <name type="scientific">Fusarium solani</name>
    <name type="common">Filamentous fungus</name>
    <dbReference type="NCBI Taxonomy" id="169388"/>
    <lineage>
        <taxon>Eukaryota</taxon>
        <taxon>Fungi</taxon>
        <taxon>Dikarya</taxon>
        <taxon>Ascomycota</taxon>
        <taxon>Pezizomycotina</taxon>
        <taxon>Sordariomycetes</taxon>
        <taxon>Hypocreomycetidae</taxon>
        <taxon>Hypocreales</taxon>
        <taxon>Nectriaceae</taxon>
        <taxon>Fusarium</taxon>
        <taxon>Fusarium solani species complex</taxon>
    </lineage>
</organism>
<dbReference type="GO" id="GO:0016757">
    <property type="term" value="F:glycosyltransferase activity"/>
    <property type="evidence" value="ECO:0007669"/>
    <property type="project" value="UniProtKB-KW"/>
</dbReference>
<dbReference type="Pfam" id="PF11735">
    <property type="entry name" value="CAP59_mtransfer"/>
    <property type="match status" value="1"/>
</dbReference>
<keyword evidence="1" id="KW-0472">Membrane</keyword>
<dbReference type="EMBL" id="JAGTJS010000001">
    <property type="protein sequence ID" value="KAH7275526.1"/>
    <property type="molecule type" value="Genomic_DNA"/>
</dbReference>
<dbReference type="PANTHER" id="PTHR34144">
    <property type="entry name" value="CHROMOSOME 8, WHOLE GENOME SHOTGUN SEQUENCE"/>
    <property type="match status" value="1"/>
</dbReference>